<organism evidence="3 4">
    <name type="scientific">Paenibacillus whitsoniae</name>
    <dbReference type="NCBI Taxonomy" id="2496558"/>
    <lineage>
        <taxon>Bacteria</taxon>
        <taxon>Bacillati</taxon>
        <taxon>Bacillota</taxon>
        <taxon>Bacilli</taxon>
        <taxon>Bacillales</taxon>
        <taxon>Paenibacillaceae</taxon>
        <taxon>Paenibacillus</taxon>
    </lineage>
</organism>
<dbReference type="OrthoDB" id="2657928at2"/>
<comment type="caution">
    <text evidence="3">The sequence shown here is derived from an EMBL/GenBank/DDBJ whole genome shotgun (WGS) entry which is preliminary data.</text>
</comment>
<proteinExistence type="predicted"/>
<sequence>MTSKLRATLVSILLAAQLALPPAAASAEGTAPTDTETQELVQKGLTIFEIDKEVARLNDQDAAIGEQIKQNESNIDKQQGQVDTTRKHAGKVLRAYYTGERDSIWMMLFSVRSFTDALRMFEYLQMIVRNDHHALNTYTDSVKKLTSLQDDLTKSRAKLQETKANYLTQRERLVKLQEELDRQLAASTQAEAIASQIKSLNDDWKEKGIPVVREYLDSLSQGFRELPQFLAKDSKYMDLSNPKNLLIQMGDTDFNNYLYAKSDLLKHLSFTFEEGYITAKGKKDDVDIAIEGKFDLVQQPDMNEVRFTVNKLQFNGYQLPDTTIADFSKDFQLGFIPKKFISQLDVTQVEMRKGLIVVKLKLSL</sequence>
<evidence type="ECO:0008006" key="5">
    <source>
        <dbReference type="Google" id="ProtNLM"/>
    </source>
</evidence>
<dbReference type="EMBL" id="RXHU01000065">
    <property type="protein sequence ID" value="RTE07701.1"/>
    <property type="molecule type" value="Genomic_DNA"/>
</dbReference>
<feature type="coiled-coil region" evidence="1">
    <location>
        <begin position="145"/>
        <end position="179"/>
    </location>
</feature>
<keyword evidence="4" id="KW-1185">Reference proteome</keyword>
<dbReference type="Gene3D" id="6.10.250.3150">
    <property type="match status" value="1"/>
</dbReference>
<dbReference type="AlphaFoldDB" id="A0A430J9N5"/>
<feature type="chain" id="PRO_5019134472" description="SbsC C-terminal domain-containing protein" evidence="2">
    <location>
        <begin position="28"/>
        <end position="364"/>
    </location>
</feature>
<dbReference type="Proteomes" id="UP000276128">
    <property type="component" value="Unassembled WGS sequence"/>
</dbReference>
<keyword evidence="1" id="KW-0175">Coiled coil</keyword>
<dbReference type="RefSeq" id="WP_126143145.1">
    <property type="nucleotide sequence ID" value="NZ_RXHU01000065.1"/>
</dbReference>
<feature type="signal peptide" evidence="2">
    <location>
        <begin position="1"/>
        <end position="27"/>
    </location>
</feature>
<reference evidence="3 4" key="1">
    <citation type="submission" date="2018-12" db="EMBL/GenBank/DDBJ databases">
        <title>Bacillus ochoae sp. nov., Paenibacillus whitsoniae sp. nov., Paenibacillus spiritus sp. nov. Isolated from the Mars Exploration Rover during spacecraft assembly.</title>
        <authorList>
            <person name="Seuylemezian A."/>
            <person name="Vaishampayan P."/>
        </authorList>
    </citation>
    <scope>NUCLEOTIDE SEQUENCE [LARGE SCALE GENOMIC DNA]</scope>
    <source>
        <strain evidence="3 4">MER 54</strain>
    </source>
</reference>
<protein>
    <recommendedName>
        <fullName evidence="5">SbsC C-terminal domain-containing protein</fullName>
    </recommendedName>
</protein>
<evidence type="ECO:0000256" key="1">
    <source>
        <dbReference type="SAM" id="Coils"/>
    </source>
</evidence>
<evidence type="ECO:0000313" key="4">
    <source>
        <dbReference type="Proteomes" id="UP000276128"/>
    </source>
</evidence>
<keyword evidence="2" id="KW-0732">Signal</keyword>
<evidence type="ECO:0000256" key="2">
    <source>
        <dbReference type="SAM" id="SignalP"/>
    </source>
</evidence>
<accession>A0A430J9N5</accession>
<name>A0A430J9N5_9BACL</name>
<evidence type="ECO:0000313" key="3">
    <source>
        <dbReference type="EMBL" id="RTE07701.1"/>
    </source>
</evidence>
<gene>
    <name evidence="3" type="ORF">EJQ19_20690</name>
</gene>